<dbReference type="EMBL" id="CP006019">
    <property type="protein sequence ID" value="AIF69725.1"/>
    <property type="molecule type" value="Genomic_DNA"/>
</dbReference>
<dbReference type="HOGENOM" id="CLU_3371399_0_0_2"/>
<accession>A0A075LSK4</accession>
<dbReference type="KEGG" id="ppac:PAP_06650"/>
<name>A0A075LSK4_9EURY</name>
<feature type="transmembrane region" description="Helical" evidence="1">
    <location>
        <begin position="6"/>
        <end position="28"/>
    </location>
</feature>
<reference evidence="3" key="1">
    <citation type="submission" date="2013-06" db="EMBL/GenBank/DDBJ databases">
        <title>Complete Genome Sequence of Hyperthermophilic Palaeococcus pacificus DY20341T, Isolated from a Deep-Sea Hydrothermal Sediments.</title>
        <authorList>
            <person name="Zeng X."/>
            <person name="Shao Z."/>
        </authorList>
    </citation>
    <scope>NUCLEOTIDE SEQUENCE [LARGE SCALE GENOMIC DNA]</scope>
    <source>
        <strain evidence="3">DY20341</strain>
    </source>
</reference>
<sequence>MNKVVGIITATAALLVGGIVVAVIYIVAQWIGLI</sequence>
<evidence type="ECO:0000256" key="1">
    <source>
        <dbReference type="SAM" id="Phobius"/>
    </source>
</evidence>
<keyword evidence="1" id="KW-0472">Membrane</keyword>
<protein>
    <submittedName>
        <fullName evidence="2">Uncharacterized protein</fullName>
    </submittedName>
</protein>
<keyword evidence="1" id="KW-0812">Transmembrane</keyword>
<keyword evidence="1" id="KW-1133">Transmembrane helix</keyword>
<proteinExistence type="predicted"/>
<reference evidence="2 3" key="2">
    <citation type="journal article" date="2015" name="Genome Announc.">
        <title>Complete Genome Sequence of Hyperthermophilic Piezophilic Archaeon Palaeococcus pacificus DY20341T, Isolated from Deep-Sea Hydrothermal Sediments.</title>
        <authorList>
            <person name="Zeng X."/>
            <person name="Jebbar M."/>
            <person name="Shao Z."/>
        </authorList>
    </citation>
    <scope>NUCLEOTIDE SEQUENCE [LARGE SCALE GENOMIC DNA]</scope>
    <source>
        <strain evidence="2 3">DY20341</strain>
    </source>
</reference>
<evidence type="ECO:0000313" key="3">
    <source>
        <dbReference type="Proteomes" id="UP000027981"/>
    </source>
</evidence>
<organism evidence="2 3">
    <name type="scientific">Palaeococcus pacificus DY20341</name>
    <dbReference type="NCBI Taxonomy" id="1343739"/>
    <lineage>
        <taxon>Archaea</taxon>
        <taxon>Methanobacteriati</taxon>
        <taxon>Methanobacteriota</taxon>
        <taxon>Thermococci</taxon>
        <taxon>Thermococcales</taxon>
        <taxon>Thermococcaceae</taxon>
        <taxon>Palaeococcus</taxon>
    </lineage>
</organism>
<dbReference type="Proteomes" id="UP000027981">
    <property type="component" value="Chromosome"/>
</dbReference>
<keyword evidence="3" id="KW-1185">Reference proteome</keyword>
<dbReference type="AlphaFoldDB" id="A0A075LSK4"/>
<gene>
    <name evidence="2" type="ORF">PAP_06650</name>
</gene>
<evidence type="ECO:0000313" key="2">
    <source>
        <dbReference type="EMBL" id="AIF69725.1"/>
    </source>
</evidence>